<dbReference type="Proteomes" id="UP001219567">
    <property type="component" value="Chromosome 5"/>
</dbReference>
<dbReference type="GO" id="GO:0051028">
    <property type="term" value="P:mRNA transport"/>
    <property type="evidence" value="ECO:0007669"/>
    <property type="project" value="UniProtKB-KW"/>
</dbReference>
<dbReference type="AlphaFoldDB" id="A0AAJ5YTM1"/>
<dbReference type="InterPro" id="IPR012677">
    <property type="entry name" value="Nucleotide-bd_a/b_plait_sf"/>
</dbReference>
<dbReference type="EMBL" id="CP119947">
    <property type="protein sequence ID" value="WFD00504.1"/>
    <property type="molecule type" value="Genomic_DNA"/>
</dbReference>
<feature type="region of interest" description="Disordered" evidence="5">
    <location>
        <begin position="416"/>
        <end position="435"/>
    </location>
</feature>
<organism evidence="7 8">
    <name type="scientific">Malassezia yamatoensis</name>
    <dbReference type="NCBI Taxonomy" id="253288"/>
    <lineage>
        <taxon>Eukaryota</taxon>
        <taxon>Fungi</taxon>
        <taxon>Dikarya</taxon>
        <taxon>Basidiomycota</taxon>
        <taxon>Ustilaginomycotina</taxon>
        <taxon>Malasseziomycetes</taxon>
        <taxon>Malasseziales</taxon>
        <taxon>Malasseziaceae</taxon>
        <taxon>Malassezia</taxon>
    </lineage>
</organism>
<keyword evidence="4" id="KW-0539">Nucleus</keyword>
<feature type="compositionally biased region" description="Low complexity" evidence="5">
    <location>
        <begin position="20"/>
        <end position="34"/>
    </location>
</feature>
<name>A0AAJ5YTM1_9BASI</name>
<protein>
    <recommendedName>
        <fullName evidence="6">RRM Nup35-type domain-containing protein</fullName>
    </recommendedName>
</protein>
<evidence type="ECO:0000256" key="4">
    <source>
        <dbReference type="ARBA" id="ARBA00023242"/>
    </source>
</evidence>
<reference evidence="7 8" key="1">
    <citation type="submission" date="2023-03" db="EMBL/GenBank/DDBJ databases">
        <title>Mating type loci evolution in Malassezia.</title>
        <authorList>
            <person name="Coelho M.A."/>
        </authorList>
    </citation>
    <scope>NUCLEOTIDE SEQUENCE [LARGE SCALE GENOMIC DNA]</scope>
    <source>
        <strain evidence="7 8">CBS 9725</strain>
    </source>
</reference>
<evidence type="ECO:0000313" key="8">
    <source>
        <dbReference type="Proteomes" id="UP001219567"/>
    </source>
</evidence>
<dbReference type="PANTHER" id="PTHR21527">
    <property type="entry name" value="NUCLEOPORIN NUP35"/>
    <property type="match status" value="1"/>
</dbReference>
<gene>
    <name evidence="7" type="ORF">MYAM1_003253</name>
</gene>
<dbReference type="Gene3D" id="3.30.70.330">
    <property type="match status" value="1"/>
</dbReference>
<evidence type="ECO:0000256" key="5">
    <source>
        <dbReference type="SAM" id="MobiDB-lite"/>
    </source>
</evidence>
<comment type="subcellular location">
    <subcellularLocation>
        <location evidence="1">Nucleus</location>
    </subcellularLocation>
</comment>
<evidence type="ECO:0000256" key="2">
    <source>
        <dbReference type="ARBA" id="ARBA00022448"/>
    </source>
</evidence>
<feature type="compositionally biased region" description="Polar residues" evidence="5">
    <location>
        <begin position="480"/>
        <end position="489"/>
    </location>
</feature>
<dbReference type="PANTHER" id="PTHR21527:SF6">
    <property type="entry name" value="NUCLEOPORIN NUP35"/>
    <property type="match status" value="1"/>
</dbReference>
<feature type="region of interest" description="Disordered" evidence="5">
    <location>
        <begin position="1"/>
        <end position="248"/>
    </location>
</feature>
<feature type="region of interest" description="Disordered" evidence="5">
    <location>
        <begin position="480"/>
        <end position="499"/>
    </location>
</feature>
<evidence type="ECO:0000256" key="3">
    <source>
        <dbReference type="ARBA" id="ARBA00022816"/>
    </source>
</evidence>
<proteinExistence type="predicted"/>
<sequence length="511" mass="54470">MFSASQHAQSSSPWAHRTSAAQAGSQVAGQGQLGHPTPSFQNAPATPGQAQAGHFDSSHGQQGNFFPPQHGQSIMQHSQPSTPQWGQNNQSNATTFSPASQQPLGAQASPMQPGQAPVQYLPGYLTKMRSSERTSSSSYRPAESDSPPTRDADTSLSFSGGKDAQGSMRGMPSASPVNRFSSSFFHTSMNTDDRRTNSNTSSNPHHAHREGSIFGYGGLRGSRKREDMDRSVALQTPTEPPTAALSSDFFGADYHSNAMDDEDAPPAEALSDVANHAPLASSITTQPSTSMEKSTQQAPIAQRVILVYGFPSYLFSRIVDQFSAIGGLQRSEEVPLDHTQADLLASPDGKLPKGALPSVARFTYTEPYQALMAVRRNGQLVGNSCMIGVRWESDALHQLGLIQGIDAVLLKEQDSKPSVFPSTPSSSRTQAQKKDLPQFGRPIDLVDTPITAINKTSHTTPGLSPLRAAVHATEALWRSNLGNSSSKPSQPGVPPASKSLIGKLADGLFGW</sequence>
<dbReference type="GO" id="GO:0006607">
    <property type="term" value="P:NLS-bearing protein import into nucleus"/>
    <property type="evidence" value="ECO:0007669"/>
    <property type="project" value="TreeGrafter"/>
</dbReference>
<dbReference type="GO" id="GO:0017056">
    <property type="term" value="F:structural constituent of nuclear pore"/>
    <property type="evidence" value="ECO:0007669"/>
    <property type="project" value="TreeGrafter"/>
</dbReference>
<dbReference type="GO" id="GO:0006999">
    <property type="term" value="P:nuclear pore organization"/>
    <property type="evidence" value="ECO:0007669"/>
    <property type="project" value="TreeGrafter"/>
</dbReference>
<keyword evidence="3" id="KW-0509">mRNA transport</keyword>
<dbReference type="InterPro" id="IPR007846">
    <property type="entry name" value="RRM_NUP35_dom"/>
</dbReference>
<dbReference type="GO" id="GO:0044615">
    <property type="term" value="C:nuclear pore nuclear basket"/>
    <property type="evidence" value="ECO:0007669"/>
    <property type="project" value="TreeGrafter"/>
</dbReference>
<feature type="compositionally biased region" description="Polar residues" evidence="5">
    <location>
        <begin position="58"/>
        <end position="112"/>
    </location>
</feature>
<evidence type="ECO:0000313" key="7">
    <source>
        <dbReference type="EMBL" id="WFD00504.1"/>
    </source>
</evidence>
<accession>A0AAJ5YTM1</accession>
<evidence type="ECO:0000256" key="1">
    <source>
        <dbReference type="ARBA" id="ARBA00004123"/>
    </source>
</evidence>
<feature type="domain" description="RRM Nup35-type" evidence="6">
    <location>
        <begin position="301"/>
        <end position="391"/>
    </location>
</feature>
<feature type="compositionally biased region" description="Polar residues" evidence="5">
    <location>
        <begin position="420"/>
        <end position="430"/>
    </location>
</feature>
<dbReference type="GO" id="GO:0044613">
    <property type="term" value="C:nuclear pore central transport channel"/>
    <property type="evidence" value="ECO:0007669"/>
    <property type="project" value="TreeGrafter"/>
</dbReference>
<evidence type="ECO:0000259" key="6">
    <source>
        <dbReference type="Pfam" id="PF05172"/>
    </source>
</evidence>
<feature type="compositionally biased region" description="Polar residues" evidence="5">
    <location>
        <begin position="175"/>
        <end position="190"/>
    </location>
</feature>
<dbReference type="GO" id="GO:0005543">
    <property type="term" value="F:phospholipid binding"/>
    <property type="evidence" value="ECO:0007669"/>
    <property type="project" value="TreeGrafter"/>
</dbReference>
<dbReference type="Pfam" id="PF05172">
    <property type="entry name" value="RRM_Nup35"/>
    <property type="match status" value="1"/>
</dbReference>
<feature type="compositionally biased region" description="Polar residues" evidence="5">
    <location>
        <begin position="1"/>
        <end position="13"/>
    </location>
</feature>
<keyword evidence="8" id="KW-1185">Reference proteome</keyword>
<keyword evidence="2" id="KW-0813">Transport</keyword>